<dbReference type="RefSeq" id="WP_024501764.1">
    <property type="nucleotide sequence ID" value="NZ_CP015062.1"/>
</dbReference>
<dbReference type="EMBL" id="CP088147">
    <property type="protein sequence ID" value="UTU54622.1"/>
    <property type="molecule type" value="Genomic_DNA"/>
</dbReference>
<reference evidence="2 3" key="1">
    <citation type="journal article" date="2022" name="Microbiol. Resour. Announc.">
        <title>Complete Genome Sequence of Mesorhizobium ciceri Strain R30, a Rhizobium Used as a Commercial Inoculant for Chickpea in Argentina.</title>
        <authorList>
            <person name="Foresto E."/>
            <person name="Revale S."/>
            <person name="Primo E."/>
            <person name="Nievas F."/>
            <person name="Carezzano E."/>
            <person name="Puente M."/>
            <person name="Alzari P."/>
            <person name="Mart M."/>
            <person name="Ben-Assaya M."/>
            <person name="Mornico D."/>
            <person name="Santoro M."/>
            <person name="Mart F."/>
            <person name="Giordano W."/>
            <person name="Bogino P."/>
        </authorList>
    </citation>
    <scope>NUCLEOTIDE SEQUENCE [LARGE SCALE GENOMIC DNA]</scope>
    <source>
        <strain evidence="2 3">R30</strain>
    </source>
</reference>
<dbReference type="KEGG" id="mcic:A4R28_13835"/>
<gene>
    <name evidence="2" type="ORF">LRP29_15045</name>
</gene>
<dbReference type="InterPro" id="IPR029058">
    <property type="entry name" value="AB_hydrolase_fold"/>
</dbReference>
<keyword evidence="2" id="KW-0378">Hydrolase</keyword>
<evidence type="ECO:0000313" key="2">
    <source>
        <dbReference type="EMBL" id="UTU54622.1"/>
    </source>
</evidence>
<dbReference type="AlphaFoldDB" id="A0AB38TIK8"/>
<evidence type="ECO:0000259" key="1">
    <source>
        <dbReference type="Pfam" id="PF01738"/>
    </source>
</evidence>
<dbReference type="GO" id="GO:0016787">
    <property type="term" value="F:hydrolase activity"/>
    <property type="evidence" value="ECO:0007669"/>
    <property type="project" value="UniProtKB-KW"/>
</dbReference>
<dbReference type="Gene3D" id="3.40.50.1820">
    <property type="entry name" value="alpha/beta hydrolase"/>
    <property type="match status" value="1"/>
</dbReference>
<feature type="domain" description="Dienelactone hydrolase" evidence="1">
    <location>
        <begin position="5"/>
        <end position="186"/>
    </location>
</feature>
<organism evidence="2 3">
    <name type="scientific">Mesorhizobium ciceri</name>
    <dbReference type="NCBI Taxonomy" id="39645"/>
    <lineage>
        <taxon>Bacteria</taxon>
        <taxon>Pseudomonadati</taxon>
        <taxon>Pseudomonadota</taxon>
        <taxon>Alphaproteobacteria</taxon>
        <taxon>Hyphomicrobiales</taxon>
        <taxon>Phyllobacteriaceae</taxon>
        <taxon>Mesorhizobium</taxon>
    </lineage>
</organism>
<dbReference type="Pfam" id="PF01738">
    <property type="entry name" value="DLH"/>
    <property type="match status" value="1"/>
</dbReference>
<name>A0AB38TIK8_9HYPH</name>
<dbReference type="InterPro" id="IPR002925">
    <property type="entry name" value="Dienelactn_hydro"/>
</dbReference>
<dbReference type="InterPro" id="IPR051049">
    <property type="entry name" value="Dienelactone_hydrolase-like"/>
</dbReference>
<evidence type="ECO:0000313" key="3">
    <source>
        <dbReference type="Proteomes" id="UP001060070"/>
    </source>
</evidence>
<sequence>MSANIILFHSVLGLREHERHLAGKLGAAGHAVSLPDLYAGVATDDLEQGFAIKARIGWEVICQRARDALASTPGDTVLAGISMGAGVVASVWALRPLTAKVLLLHGLATVPANIRPGLPVQLHVADTDPFFPEPDVRAWQHAAEAAQTDVRIFRYPNSGHYFSDPALPDYNDTAAALLWQRVLAFLD</sequence>
<dbReference type="SUPFAM" id="SSF53474">
    <property type="entry name" value="alpha/beta-Hydrolases"/>
    <property type="match status" value="1"/>
</dbReference>
<accession>A0AB38TIK8</accession>
<dbReference type="PANTHER" id="PTHR46623">
    <property type="entry name" value="CARBOXYMETHYLENEBUTENOLIDASE-RELATED"/>
    <property type="match status" value="1"/>
</dbReference>
<dbReference type="PANTHER" id="PTHR46623:SF6">
    <property type="entry name" value="ALPHA_BETA-HYDROLASES SUPERFAMILY PROTEIN"/>
    <property type="match status" value="1"/>
</dbReference>
<protein>
    <submittedName>
        <fullName evidence="2">Dienelactone hydrolase family protein</fullName>
    </submittedName>
</protein>
<keyword evidence="3" id="KW-1185">Reference proteome</keyword>
<dbReference type="Proteomes" id="UP001060070">
    <property type="component" value="Chromosome"/>
</dbReference>
<proteinExistence type="predicted"/>